<feature type="compositionally biased region" description="Low complexity" evidence="1">
    <location>
        <begin position="32"/>
        <end position="52"/>
    </location>
</feature>
<evidence type="ECO:0000313" key="3">
    <source>
        <dbReference type="EMBL" id="HIG63086.1"/>
    </source>
</evidence>
<dbReference type="AlphaFoldDB" id="A0A7C8DHS7"/>
<feature type="transmembrane region" description="Helical" evidence="2">
    <location>
        <begin position="184"/>
        <end position="202"/>
    </location>
</feature>
<gene>
    <name evidence="3" type="ORF">EYQ16_00990</name>
</gene>
<feature type="transmembrane region" description="Helical" evidence="2">
    <location>
        <begin position="83"/>
        <end position="112"/>
    </location>
</feature>
<proteinExistence type="predicted"/>
<evidence type="ECO:0000256" key="1">
    <source>
        <dbReference type="SAM" id="MobiDB-lite"/>
    </source>
</evidence>
<keyword evidence="2" id="KW-0472">Membrane</keyword>
<dbReference type="EMBL" id="DUAV01000009">
    <property type="protein sequence ID" value="HIG63086.1"/>
    <property type="molecule type" value="Genomic_DNA"/>
</dbReference>
<reference evidence="4" key="1">
    <citation type="journal article" date="2019" name="bioRxiv">
        <title>Genome diversification in globally distributed novel marine Proteobacteria is linked to environmental adaptation.</title>
        <authorList>
            <person name="Zhou Z."/>
            <person name="Tran P.Q."/>
            <person name="Kieft K."/>
            <person name="Anantharaman K."/>
        </authorList>
    </citation>
    <scope>NUCLEOTIDE SEQUENCE [LARGE SCALE GENOMIC DNA]</scope>
</reference>
<comment type="caution">
    <text evidence="3">The sequence shown here is derived from an EMBL/GenBank/DDBJ whole genome shotgun (WGS) entry which is preliminary data.</text>
</comment>
<sequence>MADGQDPWEQMERKLFGIPEGAGKADGASGNAATPRALPELPELEAEGAPAPADEPERQSSPAGAGSPLTASPLELLQSGVPAGFGCILGTMVLFGLLGLPGSLAAAVGGYFGGRLAGDPARALTAAMLPFLLVAAIAGLASAGGLPPGAGPQDLGAALGEWLDYSPGGRALGPLSQLPDSGSAVFITVVVFAFVGGLSEAARRGRD</sequence>
<protein>
    <submittedName>
        <fullName evidence="3">Uncharacterized protein</fullName>
    </submittedName>
</protein>
<feature type="region of interest" description="Disordered" evidence="1">
    <location>
        <begin position="1"/>
        <end position="71"/>
    </location>
</feature>
<accession>A0A7C8DHS7</accession>
<feature type="transmembrane region" description="Helical" evidence="2">
    <location>
        <begin position="124"/>
        <end position="146"/>
    </location>
</feature>
<keyword evidence="2" id="KW-0812">Transmembrane</keyword>
<organism evidence="3 4">
    <name type="scientific">Marine Group III euryarchaeote</name>
    <dbReference type="NCBI Taxonomy" id="2173149"/>
    <lineage>
        <taxon>Archaea</taxon>
        <taxon>Methanobacteriati</taxon>
        <taxon>Thermoplasmatota</taxon>
        <taxon>Thermoplasmata</taxon>
        <taxon>Candidatus Thermoprofundales</taxon>
    </lineage>
</organism>
<evidence type="ECO:0000313" key="4">
    <source>
        <dbReference type="Proteomes" id="UP000589516"/>
    </source>
</evidence>
<evidence type="ECO:0000256" key="2">
    <source>
        <dbReference type="SAM" id="Phobius"/>
    </source>
</evidence>
<keyword evidence="2" id="KW-1133">Transmembrane helix</keyword>
<name>A0A7C8DHS7_9ARCH</name>
<dbReference type="Proteomes" id="UP000589516">
    <property type="component" value="Unassembled WGS sequence"/>
</dbReference>